<evidence type="ECO:0000313" key="3">
    <source>
        <dbReference type="Proteomes" id="UP000001197"/>
    </source>
</evidence>
<organism evidence="1">
    <name type="scientific">Podospora anserina (strain S / ATCC MYA-4624 / DSM 980 / FGSC 10383)</name>
    <name type="common">Pleurage anserina</name>
    <dbReference type="NCBI Taxonomy" id="515849"/>
    <lineage>
        <taxon>Eukaryota</taxon>
        <taxon>Fungi</taxon>
        <taxon>Dikarya</taxon>
        <taxon>Ascomycota</taxon>
        <taxon>Pezizomycotina</taxon>
        <taxon>Sordariomycetes</taxon>
        <taxon>Sordariomycetidae</taxon>
        <taxon>Sordariales</taxon>
        <taxon>Podosporaceae</taxon>
        <taxon>Podospora</taxon>
        <taxon>Podospora anserina</taxon>
    </lineage>
</organism>
<dbReference type="VEuPathDB" id="FungiDB:PODANS_1_75"/>
<keyword evidence="3" id="KW-1185">Reference proteome</keyword>
<dbReference type="KEGG" id="pan:PODANSg09321"/>
<proteinExistence type="predicted"/>
<dbReference type="Proteomes" id="UP000001197">
    <property type="component" value="Chromosome 1"/>
</dbReference>
<dbReference type="AlphaFoldDB" id="B2A9K7"/>
<dbReference type="EMBL" id="FO904936">
    <property type="protein sequence ID" value="CDP22398.1"/>
    <property type="molecule type" value="Genomic_DNA"/>
</dbReference>
<sequence>MRRSYLQCVINVVSFLREVLDIYQAGILPIGPKNAFPLQVRVLPILAKKCWHVAHLMDILLQLTALRHSLSTNQQVVSTRCLSNNLTPFRDGPQTSVALSDTDAKLPCFVLPSTRPRNMFEIPSAMETLEQHFRKPDTLKKTGAEHLRALTITNDATASGKSMLTLQYADMLRAQKEVDAIFWTPHGNVADVRSQTFGTMVVHLCLPGAKPGDFKTNGSLFLNLVIKYGGELEYQFLPNRCGGHGQIIITSDSPLTCFTYTDTILHVDLSAVSYTAAFRALLEQNRNKSNFDWLSDERITALVDFVCSKLSADCSHIPKLVGMLGRGVFDMSDIESRLEHSSLPRSSSESLSETVLGLAFESLSPQCRTILGIMSVIEPTCIPKELFDPVCLVERHPLLSIQMDEKW</sequence>
<dbReference type="RefSeq" id="XP_001912275.1">
    <property type="nucleotide sequence ID" value="XM_001912240.1"/>
</dbReference>
<accession>B2A9K7</accession>
<evidence type="ECO:0000313" key="2">
    <source>
        <dbReference type="EMBL" id="CDP22398.1"/>
    </source>
</evidence>
<dbReference type="EMBL" id="CU633438">
    <property type="protein sequence ID" value="CAP59754.1"/>
    <property type="molecule type" value="Genomic_DNA"/>
</dbReference>
<reference evidence="3" key="3">
    <citation type="journal article" date="2014" name="Genetics">
        <title>Maintaining two mating types: Structure of the mating type locus and its role in heterokaryosis in Podospora anserina.</title>
        <authorList>
            <person name="Grognet P."/>
            <person name="Bidard F."/>
            <person name="Kuchly C."/>
            <person name="Tong L.C.H."/>
            <person name="Coppin E."/>
            <person name="Benkhali J.A."/>
            <person name="Couloux A."/>
            <person name="Wincker P."/>
            <person name="Debuchy R."/>
            <person name="Silar P."/>
        </authorList>
    </citation>
    <scope>GENOME REANNOTATION</scope>
    <source>
        <strain evidence="3">S / ATCC MYA-4624 / DSM 980 / FGSC 10383</strain>
    </source>
</reference>
<dbReference type="HOGENOM" id="CLU_676390_0_0_1"/>
<evidence type="ECO:0000313" key="1">
    <source>
        <dbReference type="EMBL" id="CAP59754.1"/>
    </source>
</evidence>
<reference evidence="1 3" key="1">
    <citation type="journal article" date="2008" name="Genome Biol.">
        <title>The genome sequence of the model ascomycete fungus Podospora anserina.</title>
        <authorList>
            <person name="Espagne E."/>
            <person name="Lespinet O."/>
            <person name="Malagnac F."/>
            <person name="Da Silva C."/>
            <person name="Jaillon O."/>
            <person name="Porcel B.M."/>
            <person name="Couloux A."/>
            <person name="Aury J.-M."/>
            <person name="Segurens B."/>
            <person name="Poulain J."/>
            <person name="Anthouard V."/>
            <person name="Grossetete S."/>
            <person name="Khalili H."/>
            <person name="Coppin E."/>
            <person name="Dequard-Chablat M."/>
            <person name="Picard M."/>
            <person name="Contamine V."/>
            <person name="Arnaise S."/>
            <person name="Bourdais A."/>
            <person name="Berteaux-Lecellier V."/>
            <person name="Gautheret D."/>
            <person name="de Vries R.P."/>
            <person name="Battaglia E."/>
            <person name="Coutinho P.M."/>
            <person name="Danchin E.G.J."/>
            <person name="Henrissat B."/>
            <person name="El Khoury R."/>
            <person name="Sainsard-Chanet A."/>
            <person name="Boivin A."/>
            <person name="Pinan-Lucarre B."/>
            <person name="Sellem C.H."/>
            <person name="Debuchy R."/>
            <person name="Wincker P."/>
            <person name="Weissenbach J."/>
            <person name="Silar P."/>
        </authorList>
    </citation>
    <scope>NUCLEOTIDE SEQUENCE [LARGE SCALE GENOMIC DNA]</scope>
    <source>
        <strain evidence="3">S / ATCC MYA-4624 / DSM 980 / FGSC 10383</strain>
        <strain evidence="1">S mat+</strain>
    </source>
</reference>
<protein>
    <submittedName>
        <fullName evidence="1">Podospora anserina S mat+ genomic DNA chromosome 1, supercontig 1</fullName>
    </submittedName>
</protein>
<gene>
    <name evidence="1" type="ORF">PODANS_1_75</name>
</gene>
<name>B2A9K7_PODAN</name>
<dbReference type="GeneID" id="6196945"/>
<reference evidence="1" key="2">
    <citation type="submission" date="2008-07" db="EMBL/GenBank/DDBJ databases">
        <authorList>
            <person name="Genoscope - CEA"/>
        </authorList>
    </citation>
    <scope>NUCLEOTIDE SEQUENCE</scope>
    <source>
        <strain evidence="1">S mat+</strain>
    </source>
</reference>
<reference evidence="2" key="4">
    <citation type="submission" date="2015-04" db="EMBL/GenBank/DDBJ databases">
        <title>Maintaining two mating types: Structure of the mating type locus and its role in heterokaryosis in Podospora anserina.</title>
        <authorList>
            <person name="Grognet P."/>
            <person name="Bidard F."/>
            <person name="Kuchly C."/>
            <person name="Chan Ho Tong L."/>
            <person name="Coppin E."/>
            <person name="Ait Benkhali J."/>
            <person name="Couloux A."/>
            <person name="Wincker P."/>
            <person name="Debuchy R."/>
            <person name="Silar P."/>
        </authorList>
    </citation>
    <scope>NUCLEOTIDE SEQUENCE</scope>
</reference>